<proteinExistence type="predicted"/>
<keyword evidence="2" id="KW-0012">Acyltransferase</keyword>
<gene>
    <name evidence="4" type="ORF">PG303_00815</name>
</gene>
<dbReference type="GeneID" id="93718488"/>
<keyword evidence="1" id="KW-0808">Transferase</keyword>
<dbReference type="RefSeq" id="WP_004916422.1">
    <property type="nucleotide sequence ID" value="NZ_CP031845.1"/>
</dbReference>
<dbReference type="EMBL" id="JAQZHK010000001">
    <property type="protein sequence ID" value="MDY3511756.1"/>
    <property type="molecule type" value="Genomic_DNA"/>
</dbReference>
<evidence type="ECO:0000313" key="4">
    <source>
        <dbReference type="EMBL" id="MDY3511756.1"/>
    </source>
</evidence>
<dbReference type="PANTHER" id="PTHR43420">
    <property type="entry name" value="ACETYLTRANSFERASE"/>
    <property type="match status" value="1"/>
</dbReference>
<comment type="caution">
    <text evidence="4">The sequence shown here is derived from an EMBL/GenBank/DDBJ whole genome shotgun (WGS) entry which is preliminary data.</text>
</comment>
<dbReference type="InterPro" id="IPR050680">
    <property type="entry name" value="YpeA/RimI_acetyltransf"/>
</dbReference>
<evidence type="ECO:0000313" key="5">
    <source>
        <dbReference type="Proteomes" id="UP001284033"/>
    </source>
</evidence>
<dbReference type="PANTHER" id="PTHR43420:SF47">
    <property type="entry name" value="N-ACETYLTRANSFERASE DOMAIN-CONTAINING PROTEIN"/>
    <property type="match status" value="1"/>
</dbReference>
<dbReference type="PROSITE" id="PS51186">
    <property type="entry name" value="GNAT"/>
    <property type="match status" value="1"/>
</dbReference>
<dbReference type="Proteomes" id="UP001284033">
    <property type="component" value="Unassembled WGS sequence"/>
</dbReference>
<name>A0AAP6LL53_RIEAN</name>
<feature type="domain" description="N-acetyltransferase" evidence="3">
    <location>
        <begin position="4"/>
        <end position="172"/>
    </location>
</feature>
<dbReference type="SUPFAM" id="SSF55729">
    <property type="entry name" value="Acyl-CoA N-acyltransferases (Nat)"/>
    <property type="match status" value="1"/>
</dbReference>
<evidence type="ECO:0000256" key="2">
    <source>
        <dbReference type="ARBA" id="ARBA00023315"/>
    </source>
</evidence>
<accession>A0AAP6LL53</accession>
<dbReference type="AlphaFoldDB" id="A0AAP6LL53"/>
<dbReference type="Gene3D" id="3.40.630.30">
    <property type="match status" value="1"/>
</dbReference>
<dbReference type="GO" id="GO:0016747">
    <property type="term" value="F:acyltransferase activity, transferring groups other than amino-acyl groups"/>
    <property type="evidence" value="ECO:0007669"/>
    <property type="project" value="InterPro"/>
</dbReference>
<dbReference type="InterPro" id="IPR000182">
    <property type="entry name" value="GNAT_dom"/>
</dbReference>
<reference evidence="4" key="1">
    <citation type="submission" date="2023-01" db="EMBL/GenBank/DDBJ databases">
        <title>Genome-based studies on antimicrobial resistance profiles of Riemerella anatipestifer in China, 1994 to 2021.</title>
        <authorList>
            <person name="Yang Z."/>
            <person name="Zhu D."/>
        </authorList>
    </citation>
    <scope>NUCLEOTIDE SEQUENCE</scope>
    <source>
        <strain evidence="4">RCAD1218</strain>
    </source>
</reference>
<protein>
    <submittedName>
        <fullName evidence="4">GNAT family N-acetyltransferase</fullName>
    </submittedName>
</protein>
<evidence type="ECO:0000256" key="1">
    <source>
        <dbReference type="ARBA" id="ARBA00022679"/>
    </source>
</evidence>
<organism evidence="4 5">
    <name type="scientific">Riemerella anatipestifer</name>
    <name type="common">Moraxella anatipestifer</name>
    <dbReference type="NCBI Taxonomy" id="34085"/>
    <lineage>
        <taxon>Bacteria</taxon>
        <taxon>Pseudomonadati</taxon>
        <taxon>Bacteroidota</taxon>
        <taxon>Flavobacteriia</taxon>
        <taxon>Flavobacteriales</taxon>
        <taxon>Weeksellaceae</taxon>
        <taxon>Riemerella</taxon>
    </lineage>
</organism>
<sequence>MLVIAIKKVKTNEVELLQQISKTTFYETFAADNTPENMQKYLDEAFSVKCLREELQDEFSEFYFARVDGVLAGYLKLNFGVSQTELKDPKAIEIERIYVLKAFQGKRVGQALYEHALQLARDRGVDYIWLGVWEQNHKAIRFYEKNGFVAFDKHLFMLGDDPQTDIMMKLKL</sequence>
<dbReference type="InterPro" id="IPR016181">
    <property type="entry name" value="Acyl_CoA_acyltransferase"/>
</dbReference>
<dbReference type="CDD" id="cd04301">
    <property type="entry name" value="NAT_SF"/>
    <property type="match status" value="1"/>
</dbReference>
<dbReference type="Pfam" id="PF00583">
    <property type="entry name" value="Acetyltransf_1"/>
    <property type="match status" value="1"/>
</dbReference>
<evidence type="ECO:0000259" key="3">
    <source>
        <dbReference type="PROSITE" id="PS51186"/>
    </source>
</evidence>